<name>A0AAV5J2X8_9ROSI</name>
<dbReference type="AlphaFoldDB" id="A0AAV5J2X8"/>
<dbReference type="PANTHER" id="PTHR11439">
    <property type="entry name" value="GAG-POL-RELATED RETROTRANSPOSON"/>
    <property type="match status" value="1"/>
</dbReference>
<dbReference type="Pfam" id="PF22936">
    <property type="entry name" value="Pol_BBD"/>
    <property type="match status" value="1"/>
</dbReference>
<dbReference type="EMBL" id="BPVZ01000025">
    <property type="protein sequence ID" value="GKV06529.1"/>
    <property type="molecule type" value="Genomic_DNA"/>
</dbReference>
<dbReference type="PANTHER" id="PTHR11439:SF517">
    <property type="entry name" value="CYSTEINE-RICH RLK (RECEPTOR-LIKE PROTEIN KINASE) 8"/>
    <property type="match status" value="1"/>
</dbReference>
<sequence length="449" mass="50300">MHSHVYLNYGWLDSRLSRDDSSSGGVHGLDAVVDGSHHLRFCGVKWCAPSIRQIMFRRARFIATNPGFWVRDEPRLLGSPEDLDEFFQDKVKFGDNSTTVVKGKGKVTIRAKDNSIQTIANVLYVLDLKSNLLSLGQLQEKGYEIPIKDGVCQVHDSKFRLIAKNSEGQTQQTRGLTLADLKVSRQTVEESLPADIELSTGGSLPTTPKLEFGTSSQPQRKKRRPAWLEDYEEVLDIFQMKNCNSVITPVDKGVKLMKDPGGRFMDSKLYKQIVGSLMYLTATRPDIMYGVNFGLFYKKGDQTDLACFTASVYAGKLDDRKTTFGYVLMLGSGAVSWSSKKQPIVTFSTTEAKYVAATFCACQAIWLRRVLEELALNQHAATSIYCDNSSTIKLSRNPVLHGTSKHIHVRYHFLCNLVEDGTIELTYCRTEDEVADIFTKPLKVATFSN</sequence>
<reference evidence="3 4" key="1">
    <citation type="journal article" date="2021" name="Commun. Biol.">
        <title>The genome of Shorea leprosula (Dipterocarpaceae) highlights the ecological relevance of drought in aseasonal tropical rainforests.</title>
        <authorList>
            <person name="Ng K.K.S."/>
            <person name="Kobayashi M.J."/>
            <person name="Fawcett J.A."/>
            <person name="Hatakeyama M."/>
            <person name="Paape T."/>
            <person name="Ng C.H."/>
            <person name="Ang C.C."/>
            <person name="Tnah L.H."/>
            <person name="Lee C.T."/>
            <person name="Nishiyama T."/>
            <person name="Sese J."/>
            <person name="O'Brien M.J."/>
            <person name="Copetti D."/>
            <person name="Mohd Noor M.I."/>
            <person name="Ong R.C."/>
            <person name="Putra M."/>
            <person name="Sireger I.Z."/>
            <person name="Indrioko S."/>
            <person name="Kosugi Y."/>
            <person name="Izuno A."/>
            <person name="Isagi Y."/>
            <person name="Lee S.L."/>
            <person name="Shimizu K.K."/>
        </authorList>
    </citation>
    <scope>NUCLEOTIDE SEQUENCE [LARGE SCALE GENOMIC DNA]</scope>
    <source>
        <strain evidence="3">214</strain>
    </source>
</reference>
<organism evidence="3 4">
    <name type="scientific">Rubroshorea leprosula</name>
    <dbReference type="NCBI Taxonomy" id="152421"/>
    <lineage>
        <taxon>Eukaryota</taxon>
        <taxon>Viridiplantae</taxon>
        <taxon>Streptophyta</taxon>
        <taxon>Embryophyta</taxon>
        <taxon>Tracheophyta</taxon>
        <taxon>Spermatophyta</taxon>
        <taxon>Magnoliopsida</taxon>
        <taxon>eudicotyledons</taxon>
        <taxon>Gunneridae</taxon>
        <taxon>Pentapetalae</taxon>
        <taxon>rosids</taxon>
        <taxon>malvids</taxon>
        <taxon>Malvales</taxon>
        <taxon>Dipterocarpaceae</taxon>
        <taxon>Rubroshorea</taxon>
    </lineage>
</organism>
<comment type="caution">
    <text evidence="3">The sequence shown here is derived from an EMBL/GenBank/DDBJ whole genome shotgun (WGS) entry which is preliminary data.</text>
</comment>
<evidence type="ECO:0000313" key="4">
    <source>
        <dbReference type="Proteomes" id="UP001054252"/>
    </source>
</evidence>
<gene>
    <name evidence="3" type="ORF">SLEP1_g18413</name>
</gene>
<evidence type="ECO:0000256" key="1">
    <source>
        <dbReference type="SAM" id="MobiDB-lite"/>
    </source>
</evidence>
<keyword evidence="4" id="KW-1185">Reference proteome</keyword>
<dbReference type="InterPro" id="IPR054722">
    <property type="entry name" value="PolX-like_BBD"/>
</dbReference>
<dbReference type="Proteomes" id="UP001054252">
    <property type="component" value="Unassembled WGS sequence"/>
</dbReference>
<dbReference type="CDD" id="cd09272">
    <property type="entry name" value="RNase_HI_RT_Ty1"/>
    <property type="match status" value="1"/>
</dbReference>
<proteinExistence type="predicted"/>
<feature type="domain" description="Retrovirus-related Pol polyprotein from transposon TNT 1-94-like beta-barrel" evidence="2">
    <location>
        <begin position="82"/>
        <end position="143"/>
    </location>
</feature>
<feature type="region of interest" description="Disordered" evidence="1">
    <location>
        <begin position="194"/>
        <end position="224"/>
    </location>
</feature>
<protein>
    <recommendedName>
        <fullName evidence="2">Retrovirus-related Pol polyprotein from transposon TNT 1-94-like beta-barrel domain-containing protein</fullName>
    </recommendedName>
</protein>
<accession>A0AAV5J2X8</accession>
<evidence type="ECO:0000313" key="3">
    <source>
        <dbReference type="EMBL" id="GKV06529.1"/>
    </source>
</evidence>
<evidence type="ECO:0000259" key="2">
    <source>
        <dbReference type="Pfam" id="PF22936"/>
    </source>
</evidence>